<evidence type="ECO:0000256" key="1">
    <source>
        <dbReference type="ARBA" id="ARBA00012513"/>
    </source>
</evidence>
<dbReference type="GO" id="GO:0051082">
    <property type="term" value="F:unfolded protein binding"/>
    <property type="evidence" value="ECO:0007669"/>
    <property type="project" value="TreeGrafter"/>
</dbReference>
<dbReference type="PROSITE" id="PS00108">
    <property type="entry name" value="PROTEIN_KINASE_ST"/>
    <property type="match status" value="1"/>
</dbReference>
<keyword evidence="2" id="KW-0723">Serine/threonine-protein kinase</keyword>
<dbReference type="InterPro" id="IPR010513">
    <property type="entry name" value="KEN_dom"/>
</dbReference>
<dbReference type="SUPFAM" id="SSF56112">
    <property type="entry name" value="Protein kinase-like (PK-like)"/>
    <property type="match status" value="1"/>
</dbReference>
<keyword evidence="6 11" id="KW-0418">Kinase</keyword>
<dbReference type="GO" id="GO:1990604">
    <property type="term" value="C:IRE1-TRAF2-ASK1 complex"/>
    <property type="evidence" value="ECO:0007669"/>
    <property type="project" value="TreeGrafter"/>
</dbReference>
<evidence type="ECO:0000313" key="11">
    <source>
        <dbReference type="EMBL" id="MDE45085.1"/>
    </source>
</evidence>
<dbReference type="PROSITE" id="PS50011">
    <property type="entry name" value="PROTEIN_KINASE_DOM"/>
    <property type="match status" value="1"/>
</dbReference>
<name>A0A6G1S3L2_9ACAR</name>
<evidence type="ECO:0000259" key="10">
    <source>
        <dbReference type="PROSITE" id="PS51392"/>
    </source>
</evidence>
<dbReference type="InterPro" id="IPR038357">
    <property type="entry name" value="KEN_sf"/>
</dbReference>
<keyword evidence="8" id="KW-1133">Transmembrane helix</keyword>
<evidence type="ECO:0000256" key="6">
    <source>
        <dbReference type="ARBA" id="ARBA00022777"/>
    </source>
</evidence>
<evidence type="ECO:0000256" key="5">
    <source>
        <dbReference type="ARBA" id="ARBA00022741"/>
    </source>
</evidence>
<dbReference type="GO" id="GO:0004521">
    <property type="term" value="F:RNA endonuclease activity"/>
    <property type="evidence" value="ECO:0007669"/>
    <property type="project" value="InterPro"/>
</dbReference>
<dbReference type="InterPro" id="IPR000719">
    <property type="entry name" value="Prot_kinase_dom"/>
</dbReference>
<evidence type="ECO:0000256" key="2">
    <source>
        <dbReference type="ARBA" id="ARBA00022527"/>
    </source>
</evidence>
<dbReference type="GO" id="GO:0006397">
    <property type="term" value="P:mRNA processing"/>
    <property type="evidence" value="ECO:0007669"/>
    <property type="project" value="InterPro"/>
</dbReference>
<dbReference type="Gene3D" id="3.30.200.20">
    <property type="entry name" value="Phosphorylase Kinase, domain 1"/>
    <property type="match status" value="1"/>
</dbReference>
<dbReference type="GO" id="GO:0070059">
    <property type="term" value="P:intrinsic apoptotic signaling pathway in response to endoplasmic reticulum stress"/>
    <property type="evidence" value="ECO:0007669"/>
    <property type="project" value="TreeGrafter"/>
</dbReference>
<dbReference type="InterPro" id="IPR045133">
    <property type="entry name" value="IRE1/2-like"/>
</dbReference>
<dbReference type="SMART" id="SM00220">
    <property type="entry name" value="S_TKc"/>
    <property type="match status" value="1"/>
</dbReference>
<keyword evidence="8" id="KW-0472">Membrane</keyword>
<dbReference type="GO" id="GO:0004674">
    <property type="term" value="F:protein serine/threonine kinase activity"/>
    <property type="evidence" value="ECO:0007669"/>
    <property type="project" value="UniProtKB-KW"/>
</dbReference>
<protein>
    <recommendedName>
        <fullName evidence="1">non-specific serine/threonine protein kinase</fullName>
        <ecNumber evidence="1">2.7.11.1</ecNumber>
    </recommendedName>
</protein>
<keyword evidence="7" id="KW-0067">ATP-binding</keyword>
<evidence type="ECO:0000256" key="8">
    <source>
        <dbReference type="SAM" id="Phobius"/>
    </source>
</evidence>
<feature type="domain" description="Protein kinase" evidence="9">
    <location>
        <begin position="156"/>
        <end position="431"/>
    </location>
</feature>
<evidence type="ECO:0000256" key="7">
    <source>
        <dbReference type="ARBA" id="ARBA00022840"/>
    </source>
</evidence>
<keyword evidence="5" id="KW-0547">Nucleotide-binding</keyword>
<feature type="transmembrane region" description="Helical" evidence="8">
    <location>
        <begin position="105"/>
        <end position="132"/>
    </location>
</feature>
<evidence type="ECO:0000256" key="4">
    <source>
        <dbReference type="ARBA" id="ARBA00022729"/>
    </source>
</evidence>
<dbReference type="EMBL" id="GGYP01000314">
    <property type="protein sequence ID" value="MDE45085.1"/>
    <property type="molecule type" value="Transcribed_RNA"/>
</dbReference>
<keyword evidence="4" id="KW-0732">Signal</keyword>
<dbReference type="InterPro" id="IPR008271">
    <property type="entry name" value="Ser/Thr_kinase_AS"/>
</dbReference>
<evidence type="ECO:0000256" key="3">
    <source>
        <dbReference type="ARBA" id="ARBA00022679"/>
    </source>
</evidence>
<organism evidence="11">
    <name type="scientific">Aceria tosichella</name>
    <name type="common">wheat curl mite</name>
    <dbReference type="NCBI Taxonomy" id="561515"/>
    <lineage>
        <taxon>Eukaryota</taxon>
        <taxon>Metazoa</taxon>
        <taxon>Ecdysozoa</taxon>
        <taxon>Arthropoda</taxon>
        <taxon>Chelicerata</taxon>
        <taxon>Arachnida</taxon>
        <taxon>Acari</taxon>
        <taxon>Acariformes</taxon>
        <taxon>Trombidiformes</taxon>
        <taxon>Prostigmata</taxon>
        <taxon>Eupodina</taxon>
        <taxon>Eriophyoidea</taxon>
        <taxon>Eriophyidae</taxon>
        <taxon>Eriophyinae</taxon>
        <taxon>Aceriini</taxon>
        <taxon>Aceria</taxon>
    </lineage>
</organism>
<sequence>MEEPNFSRASPRRFITMTMQDKYMAVCFIYDRVQYQNLCRYENPDGTFNISKNCLAKLPHHTNPFIEALEDSNSSPASSSESALIKYGDRSQSPMPPLNAFVSHYWLQMSMAALIISLLTILLVYFMTAIFTNRKKGPRTARVDNSGTISLGKISFHPDEVLGVGSKGTFVYRGSFEGSQDCAVKRVVSQCLTLADREVDFLRSLQHPNLVRYLATEIDPQFIYIALELAEYTLRSVVENEKLDEVDLSLQELCRQSAMGLEHLHQLDIVHRDIKPENILISFCKRPYNKRSVMISDFGLSKQLDNYDTHGHSSSVLRYFDGTQGWMAPEIIEAKLEGKNLAPSKAADIFSLGNVFYYIFFGGRHPFGEKVESRQFNIKENRNVFNEFSMSDNLRPLTAEVILCNHLVGSMIAPQPENRPPISSVLKFPLFLSKDRQLQFLSDVSDWLDQDKGFTSIEKNRRKVFGFDWKQSLTTSLLDDIEGRNGTKHRGYRGHKLQDLLRVIRNKRNHYNDCSDELKSDLGHMPDQFLEYFNSRFPELILHVYKAFQIHRRNINFKNYYNQDDDYYFKELDEIHCLSRN</sequence>
<feature type="domain" description="KEN" evidence="10">
    <location>
        <begin position="434"/>
        <end position="563"/>
    </location>
</feature>
<gene>
    <name evidence="11" type="primary">ERN1</name>
    <name evidence="11" type="ORF">g.18802</name>
</gene>
<evidence type="ECO:0000259" key="9">
    <source>
        <dbReference type="PROSITE" id="PS50011"/>
    </source>
</evidence>
<dbReference type="PROSITE" id="PS51392">
    <property type="entry name" value="KEN"/>
    <property type="match status" value="1"/>
</dbReference>
<dbReference type="Pfam" id="PF06479">
    <property type="entry name" value="Ribonuc_2-5A"/>
    <property type="match status" value="1"/>
</dbReference>
<dbReference type="SMART" id="SM00580">
    <property type="entry name" value="PUG"/>
    <property type="match status" value="1"/>
</dbReference>
<dbReference type="InterPro" id="IPR011009">
    <property type="entry name" value="Kinase-like_dom_sf"/>
</dbReference>
<proteinExistence type="predicted"/>
<keyword evidence="8" id="KW-0812">Transmembrane</keyword>
<reference evidence="11" key="1">
    <citation type="submission" date="2018-10" db="EMBL/GenBank/DDBJ databases">
        <title>Transcriptome assembly of Aceria tosichella (Wheat curl mite) Type 2.</title>
        <authorList>
            <person name="Scully E.D."/>
            <person name="Geib S.M."/>
            <person name="Palmer N.A."/>
            <person name="Gupta A.K."/>
            <person name="Sarath G."/>
            <person name="Tatineni S."/>
        </authorList>
    </citation>
    <scope>NUCLEOTIDE SEQUENCE</scope>
    <source>
        <strain evidence="11">LincolnNE</strain>
    </source>
</reference>
<dbReference type="EC" id="2.7.11.1" evidence="1"/>
<dbReference type="AlphaFoldDB" id="A0A6G1S3L2"/>
<dbReference type="Pfam" id="PF00069">
    <property type="entry name" value="Pkinase"/>
    <property type="match status" value="1"/>
</dbReference>
<dbReference type="FunFam" id="3.30.200.20:FF:000077">
    <property type="entry name" value="Putative Serine/threonine-protein kinase/endoribonuclease IRE1"/>
    <property type="match status" value="1"/>
</dbReference>
<accession>A0A6G1S3L2</accession>
<keyword evidence="3" id="KW-0808">Transferase</keyword>
<dbReference type="PANTHER" id="PTHR13954:SF6">
    <property type="entry name" value="NON-SPECIFIC SERINE_THREONINE PROTEIN KINASE"/>
    <property type="match status" value="1"/>
</dbReference>
<dbReference type="GO" id="GO:0005524">
    <property type="term" value="F:ATP binding"/>
    <property type="evidence" value="ECO:0007669"/>
    <property type="project" value="UniProtKB-KW"/>
</dbReference>
<dbReference type="PANTHER" id="PTHR13954">
    <property type="entry name" value="IRE1-RELATED"/>
    <property type="match status" value="1"/>
</dbReference>
<dbReference type="Gene3D" id="1.20.1440.180">
    <property type="entry name" value="KEN domain"/>
    <property type="match status" value="1"/>
</dbReference>
<dbReference type="GO" id="GO:0036498">
    <property type="term" value="P:IRE1-mediated unfolded protein response"/>
    <property type="evidence" value="ECO:0007669"/>
    <property type="project" value="TreeGrafter"/>
</dbReference>
<dbReference type="Gene3D" id="1.10.510.10">
    <property type="entry name" value="Transferase(Phosphotransferase) domain 1"/>
    <property type="match status" value="1"/>
</dbReference>